<dbReference type="AlphaFoldDB" id="A0A2T8HMT0"/>
<evidence type="ECO:0000256" key="9">
    <source>
        <dbReference type="ARBA" id="ARBA00048540"/>
    </source>
</evidence>
<dbReference type="GO" id="GO:0046872">
    <property type="term" value="F:metal ion binding"/>
    <property type="evidence" value="ECO:0007669"/>
    <property type="project" value="UniProtKB-UniRule"/>
</dbReference>
<dbReference type="PIRSF" id="PIRSF006268">
    <property type="entry name" value="ApbE"/>
    <property type="match status" value="1"/>
</dbReference>
<feature type="binding site" evidence="11">
    <location>
        <position position="279"/>
    </location>
    <ligand>
        <name>Mg(2+)</name>
        <dbReference type="ChEBI" id="CHEBI:18420"/>
    </ligand>
</feature>
<gene>
    <name evidence="13" type="ORF">DC487_03635</name>
</gene>
<dbReference type="RefSeq" id="WP_116774572.1">
    <property type="nucleotide sequence ID" value="NZ_QDKG01000001.1"/>
</dbReference>
<keyword evidence="5 10" id="KW-0479">Metal-binding</keyword>
<dbReference type="Proteomes" id="UP000245627">
    <property type="component" value="Unassembled WGS sequence"/>
</dbReference>
<evidence type="ECO:0000256" key="3">
    <source>
        <dbReference type="ARBA" id="ARBA00022630"/>
    </source>
</evidence>
<keyword evidence="14" id="KW-1185">Reference proteome</keyword>
<accession>A0A2T8HMT0</accession>
<protein>
    <recommendedName>
        <fullName evidence="2 10">FAD:protein FMN transferase</fullName>
        <ecNumber evidence="1 10">2.7.1.180</ecNumber>
    </recommendedName>
    <alternativeName>
        <fullName evidence="8 10">Flavin transferase</fullName>
    </alternativeName>
</protein>
<comment type="caution">
    <text evidence="13">The sequence shown here is derived from an EMBL/GenBank/DDBJ whole genome shotgun (WGS) entry which is preliminary data.</text>
</comment>
<keyword evidence="6 10" id="KW-0274">FAD</keyword>
<dbReference type="PANTHER" id="PTHR30040">
    <property type="entry name" value="THIAMINE BIOSYNTHESIS LIPOPROTEIN APBE"/>
    <property type="match status" value="1"/>
</dbReference>
<feature type="chain" id="PRO_5039893628" description="FAD:protein FMN transferase" evidence="12">
    <location>
        <begin position="21"/>
        <end position="329"/>
    </location>
</feature>
<dbReference type="EC" id="2.7.1.180" evidence="1 10"/>
<evidence type="ECO:0000256" key="7">
    <source>
        <dbReference type="ARBA" id="ARBA00022842"/>
    </source>
</evidence>
<evidence type="ECO:0000256" key="4">
    <source>
        <dbReference type="ARBA" id="ARBA00022679"/>
    </source>
</evidence>
<dbReference type="PANTHER" id="PTHR30040:SF2">
    <property type="entry name" value="FAD:PROTEIN FMN TRANSFERASE"/>
    <property type="match status" value="1"/>
</dbReference>
<keyword evidence="3 10" id="KW-0285">Flavoprotein</keyword>
<proteinExistence type="inferred from homology"/>
<reference evidence="13 14" key="1">
    <citation type="submission" date="2018-04" db="EMBL/GenBank/DDBJ databases">
        <title>Sphingobacterium cortibacter sp. nov.</title>
        <authorList>
            <person name="Li Y."/>
        </authorList>
    </citation>
    <scope>NUCLEOTIDE SEQUENCE [LARGE SCALE GENOMIC DNA]</scope>
    <source>
        <strain evidence="13 14">2c-3</strain>
    </source>
</reference>
<dbReference type="GO" id="GO:0016740">
    <property type="term" value="F:transferase activity"/>
    <property type="evidence" value="ECO:0007669"/>
    <property type="project" value="UniProtKB-UniRule"/>
</dbReference>
<evidence type="ECO:0000256" key="1">
    <source>
        <dbReference type="ARBA" id="ARBA00011955"/>
    </source>
</evidence>
<dbReference type="Pfam" id="PF02424">
    <property type="entry name" value="ApbE"/>
    <property type="match status" value="1"/>
</dbReference>
<evidence type="ECO:0000256" key="8">
    <source>
        <dbReference type="ARBA" id="ARBA00031306"/>
    </source>
</evidence>
<comment type="catalytic activity">
    <reaction evidence="9 10">
        <text>L-threonyl-[protein] + FAD = FMN-L-threonyl-[protein] + AMP + H(+)</text>
        <dbReference type="Rhea" id="RHEA:36847"/>
        <dbReference type="Rhea" id="RHEA-COMP:11060"/>
        <dbReference type="Rhea" id="RHEA-COMP:11061"/>
        <dbReference type="ChEBI" id="CHEBI:15378"/>
        <dbReference type="ChEBI" id="CHEBI:30013"/>
        <dbReference type="ChEBI" id="CHEBI:57692"/>
        <dbReference type="ChEBI" id="CHEBI:74257"/>
        <dbReference type="ChEBI" id="CHEBI:456215"/>
        <dbReference type="EC" id="2.7.1.180"/>
    </reaction>
</comment>
<evidence type="ECO:0000256" key="10">
    <source>
        <dbReference type="PIRNR" id="PIRNR006268"/>
    </source>
</evidence>
<feature type="signal peptide" evidence="12">
    <location>
        <begin position="1"/>
        <end position="20"/>
    </location>
</feature>
<dbReference type="OrthoDB" id="9778595at2"/>
<evidence type="ECO:0000256" key="2">
    <source>
        <dbReference type="ARBA" id="ARBA00016337"/>
    </source>
</evidence>
<dbReference type="InterPro" id="IPR024932">
    <property type="entry name" value="ApbE"/>
</dbReference>
<feature type="binding site" evidence="11">
    <location>
        <position position="166"/>
    </location>
    <ligand>
        <name>Mg(2+)</name>
        <dbReference type="ChEBI" id="CHEBI:18420"/>
    </ligand>
</feature>
<comment type="cofactor">
    <cofactor evidence="11">
        <name>Mg(2+)</name>
        <dbReference type="ChEBI" id="CHEBI:18420"/>
    </cofactor>
    <cofactor evidence="11">
        <name>Mn(2+)</name>
        <dbReference type="ChEBI" id="CHEBI:29035"/>
    </cofactor>
    <text evidence="11">Magnesium. Can also use manganese.</text>
</comment>
<dbReference type="EMBL" id="QDKG01000001">
    <property type="protein sequence ID" value="PVH26713.1"/>
    <property type="molecule type" value="Genomic_DNA"/>
</dbReference>
<dbReference type="InterPro" id="IPR003374">
    <property type="entry name" value="ApbE-like_sf"/>
</dbReference>
<comment type="similarity">
    <text evidence="10">Belongs to the ApbE family.</text>
</comment>
<evidence type="ECO:0000313" key="14">
    <source>
        <dbReference type="Proteomes" id="UP000245627"/>
    </source>
</evidence>
<dbReference type="Gene3D" id="3.10.520.10">
    <property type="entry name" value="ApbE-like domains"/>
    <property type="match status" value="1"/>
</dbReference>
<dbReference type="SUPFAM" id="SSF143631">
    <property type="entry name" value="ApbE-like"/>
    <property type="match status" value="1"/>
</dbReference>
<evidence type="ECO:0000313" key="13">
    <source>
        <dbReference type="EMBL" id="PVH26713.1"/>
    </source>
</evidence>
<name>A0A2T8HMT0_9SPHI</name>
<keyword evidence="7 10" id="KW-0460">Magnesium</keyword>
<keyword evidence="12" id="KW-0732">Signal</keyword>
<evidence type="ECO:0000256" key="11">
    <source>
        <dbReference type="PIRSR" id="PIRSR006268-2"/>
    </source>
</evidence>
<evidence type="ECO:0000256" key="5">
    <source>
        <dbReference type="ARBA" id="ARBA00022723"/>
    </source>
</evidence>
<sequence length="329" mass="36756">MRRTFSAVMLFFLVFCSAQAQQKTFFITGRAQGTTYQIQYLADREVVRKSSIDSVMGVIDQSMSLYQPHSLISMFNRQYHHELEIDTHMANVLREAFQVYEKSNGLFDVTVKPLVDLWGFGSEGVQLFPPQATVDSVLSFVGMEKIWLEGNQLHKRDPRTAIDLNGIAQGYTVDVLSQWLDERIIDSYLVEVGGEIRTKGLKAEGKSYEIAIERPEGAQSSSFVLQLTDLAVTTSGNYRKVAYHEGKKVHHHIDPKSGFPLQNIVVSATIIAPTAMEADAYDNVFMALSPQAGIALANRLAGIEVYIIYEGHGAFHEAYSDGFLSFVKP</sequence>
<keyword evidence="4 10" id="KW-0808">Transferase</keyword>
<organism evidence="13 14">
    <name type="scientific">Sphingobacterium corticibacter</name>
    <dbReference type="NCBI Taxonomy" id="2171749"/>
    <lineage>
        <taxon>Bacteria</taxon>
        <taxon>Pseudomonadati</taxon>
        <taxon>Bacteroidota</taxon>
        <taxon>Sphingobacteriia</taxon>
        <taxon>Sphingobacteriales</taxon>
        <taxon>Sphingobacteriaceae</taxon>
        <taxon>Sphingobacterium</taxon>
    </lineage>
</organism>
<evidence type="ECO:0000256" key="6">
    <source>
        <dbReference type="ARBA" id="ARBA00022827"/>
    </source>
</evidence>
<evidence type="ECO:0000256" key="12">
    <source>
        <dbReference type="SAM" id="SignalP"/>
    </source>
</evidence>